<dbReference type="Gene3D" id="3.40.47.10">
    <property type="match status" value="2"/>
</dbReference>
<gene>
    <name evidence="7" type="ORF">A2930_02655</name>
</gene>
<protein>
    <recommendedName>
        <fullName evidence="9">Thiolase N-terminal domain-containing protein</fullName>
    </recommendedName>
</protein>
<evidence type="ECO:0000256" key="1">
    <source>
        <dbReference type="ARBA" id="ARBA00010982"/>
    </source>
</evidence>
<sequence>MAKKEVFVALVSRVPFGAVDQIGQHNFKSYLRKKAFISGKYGQDEIVKVVEDMHSSANKFLAELKELEARTGLTIRAEYPPNQGSFANIPAADLALIALEHLFAQYGGKYDLRGAIDSFYVGSVISHKTEENAVHAFAKVIALRAKMNRASALTLDMACSSGLKTIDLAYKDIAFHGADFAIGCGVEKMSGVPDRLVRGGLTNPFDGHLMAGLADETGKIFGLTREELDDYAFESRRRALLWQGQHRFIAPVRVRDSLIVDRDEEVDMHAMTRDRFSRVKTYPVSEDPDAKRCAMVTAGNSAAYADGTGAVVLASPEGLKKLGIPPLAKVLAYAEATGPDPKSFILKPEEAISNTISIVRAELANPDFSWKDIGHIEINEAFDVGNILVMKFHPEITREKMNKRGGAIAHGHAIGASGVPLTVKSIDISLTDQIKYHVVSLCHAVDSASALFLENPNV</sequence>
<dbReference type="InterPro" id="IPR002155">
    <property type="entry name" value="Thiolase"/>
</dbReference>
<feature type="domain" description="Thiolase N-terminal" evidence="5">
    <location>
        <begin position="82"/>
        <end position="194"/>
    </location>
</feature>
<evidence type="ECO:0008006" key="9">
    <source>
        <dbReference type="Google" id="ProtNLM"/>
    </source>
</evidence>
<evidence type="ECO:0000256" key="4">
    <source>
        <dbReference type="RuleBase" id="RU003557"/>
    </source>
</evidence>
<dbReference type="Proteomes" id="UP000178114">
    <property type="component" value="Unassembled WGS sequence"/>
</dbReference>
<name>A0A1F5WXY6_9BACT</name>
<dbReference type="InterPro" id="IPR016039">
    <property type="entry name" value="Thiolase-like"/>
</dbReference>
<dbReference type="Pfam" id="PF00108">
    <property type="entry name" value="Thiolase_N"/>
    <property type="match status" value="1"/>
</dbReference>
<organism evidence="7 8">
    <name type="scientific">Candidatus Giovannonibacteria bacterium RIFCSPLOWO2_01_FULL_45_34</name>
    <dbReference type="NCBI Taxonomy" id="1798351"/>
    <lineage>
        <taxon>Bacteria</taxon>
        <taxon>Candidatus Giovannoniibacteriota</taxon>
    </lineage>
</organism>
<dbReference type="CDD" id="cd00751">
    <property type="entry name" value="thiolase"/>
    <property type="match status" value="1"/>
</dbReference>
<dbReference type="InterPro" id="IPR020616">
    <property type="entry name" value="Thiolase_N"/>
</dbReference>
<evidence type="ECO:0000313" key="7">
    <source>
        <dbReference type="EMBL" id="OGF80508.1"/>
    </source>
</evidence>
<comment type="similarity">
    <text evidence="1 4">Belongs to the thiolase-like superfamily. Thiolase family.</text>
</comment>
<keyword evidence="3 4" id="KW-0012">Acyltransferase</keyword>
<comment type="caution">
    <text evidence="7">The sequence shown here is derived from an EMBL/GenBank/DDBJ whole genome shotgun (WGS) entry which is preliminary data.</text>
</comment>
<dbReference type="GO" id="GO:0003985">
    <property type="term" value="F:acetyl-CoA C-acetyltransferase activity"/>
    <property type="evidence" value="ECO:0007669"/>
    <property type="project" value="TreeGrafter"/>
</dbReference>
<feature type="domain" description="Thiolase C-terminal" evidence="6">
    <location>
        <begin position="325"/>
        <end position="454"/>
    </location>
</feature>
<dbReference type="GO" id="GO:0006635">
    <property type="term" value="P:fatty acid beta-oxidation"/>
    <property type="evidence" value="ECO:0007669"/>
    <property type="project" value="TreeGrafter"/>
</dbReference>
<reference evidence="7 8" key="1">
    <citation type="journal article" date="2016" name="Nat. Commun.">
        <title>Thousands of microbial genomes shed light on interconnected biogeochemical processes in an aquifer system.</title>
        <authorList>
            <person name="Anantharaman K."/>
            <person name="Brown C.T."/>
            <person name="Hug L.A."/>
            <person name="Sharon I."/>
            <person name="Castelle C.J."/>
            <person name="Probst A.J."/>
            <person name="Thomas B.C."/>
            <person name="Singh A."/>
            <person name="Wilkins M.J."/>
            <person name="Karaoz U."/>
            <person name="Brodie E.L."/>
            <person name="Williams K.H."/>
            <person name="Hubbard S.S."/>
            <person name="Banfield J.F."/>
        </authorList>
    </citation>
    <scope>NUCLEOTIDE SEQUENCE [LARGE SCALE GENOMIC DNA]</scope>
</reference>
<evidence type="ECO:0000259" key="6">
    <source>
        <dbReference type="Pfam" id="PF02803"/>
    </source>
</evidence>
<keyword evidence="2 4" id="KW-0808">Transferase</keyword>
<dbReference type="InterPro" id="IPR020617">
    <property type="entry name" value="Thiolase_C"/>
</dbReference>
<dbReference type="AlphaFoldDB" id="A0A1F5WXY6"/>
<evidence type="ECO:0000313" key="8">
    <source>
        <dbReference type="Proteomes" id="UP000178114"/>
    </source>
</evidence>
<evidence type="ECO:0000256" key="3">
    <source>
        <dbReference type="ARBA" id="ARBA00023315"/>
    </source>
</evidence>
<evidence type="ECO:0000256" key="2">
    <source>
        <dbReference type="ARBA" id="ARBA00022679"/>
    </source>
</evidence>
<accession>A0A1F5WXY6</accession>
<dbReference type="EMBL" id="MFID01000035">
    <property type="protein sequence ID" value="OGF80508.1"/>
    <property type="molecule type" value="Genomic_DNA"/>
</dbReference>
<dbReference type="PANTHER" id="PTHR18919:SF107">
    <property type="entry name" value="ACETYL-COA ACETYLTRANSFERASE, CYTOSOLIC"/>
    <property type="match status" value="1"/>
</dbReference>
<dbReference type="STRING" id="1798351.A2930_02655"/>
<dbReference type="PANTHER" id="PTHR18919">
    <property type="entry name" value="ACETYL-COA C-ACYLTRANSFERASE"/>
    <property type="match status" value="1"/>
</dbReference>
<evidence type="ECO:0000259" key="5">
    <source>
        <dbReference type="Pfam" id="PF00108"/>
    </source>
</evidence>
<dbReference type="Pfam" id="PF02803">
    <property type="entry name" value="Thiolase_C"/>
    <property type="match status" value="1"/>
</dbReference>
<dbReference type="SUPFAM" id="SSF53901">
    <property type="entry name" value="Thiolase-like"/>
    <property type="match status" value="2"/>
</dbReference>
<proteinExistence type="inferred from homology"/>